<feature type="region of interest" description="Disordered" evidence="1">
    <location>
        <begin position="98"/>
        <end position="344"/>
    </location>
</feature>
<accession>A0A9W9ZII9</accession>
<gene>
    <name evidence="2" type="ORF">OS493_036696</name>
</gene>
<dbReference type="AlphaFoldDB" id="A0A9W9ZII9"/>
<comment type="caution">
    <text evidence="2">The sequence shown here is derived from an EMBL/GenBank/DDBJ whole genome shotgun (WGS) entry which is preliminary data.</text>
</comment>
<dbReference type="Proteomes" id="UP001163046">
    <property type="component" value="Unassembled WGS sequence"/>
</dbReference>
<evidence type="ECO:0000313" key="3">
    <source>
        <dbReference type="Proteomes" id="UP001163046"/>
    </source>
</evidence>
<name>A0A9W9ZII9_9CNID</name>
<feature type="compositionally biased region" description="Low complexity" evidence="1">
    <location>
        <begin position="191"/>
        <end position="210"/>
    </location>
</feature>
<feature type="compositionally biased region" description="Polar residues" evidence="1">
    <location>
        <begin position="164"/>
        <end position="178"/>
    </location>
</feature>
<dbReference type="EMBL" id="MU825936">
    <property type="protein sequence ID" value="KAJ7382146.1"/>
    <property type="molecule type" value="Genomic_DNA"/>
</dbReference>
<evidence type="ECO:0000313" key="2">
    <source>
        <dbReference type="EMBL" id="KAJ7382146.1"/>
    </source>
</evidence>
<sequence length="368" mass="39672">MPAPPPHQHRIESRKDMPPAPPSPFRDRGPAPPPRDVSLGSSSLAAPSNANVDSDYAEVGEVMRRTLVRNDSPYSEVDDTGSISEVEAYFTTDVVRNMPTKSCQDIKRVSPPKPLPYKLKSIVEDDDSQQQPPTGPNLLHKPPPKPAPFQPKNIQENVPHKAVSSDQGKLQSPVSPTSPRLPVVMPGSPRLASAKLVSSAPSSTSSSPTLDRPPKFKPPPPPRVSSVADATKEEVTYTAQIPDEESRLNSFPPPPPVNGILEGFDEDEIPTRDTDVALSSKPVLPRKPQLGSKPNHTSHENGPPSFKPPPPPKLSSLVPRAYGVKSGTFTSDRDRAGSQNGGDFFGVIAPPRWSGWMANMNGQLLKQA</sequence>
<dbReference type="OrthoDB" id="10686222at2759"/>
<evidence type="ECO:0000256" key="1">
    <source>
        <dbReference type="SAM" id="MobiDB-lite"/>
    </source>
</evidence>
<organism evidence="2 3">
    <name type="scientific">Desmophyllum pertusum</name>
    <dbReference type="NCBI Taxonomy" id="174260"/>
    <lineage>
        <taxon>Eukaryota</taxon>
        <taxon>Metazoa</taxon>
        <taxon>Cnidaria</taxon>
        <taxon>Anthozoa</taxon>
        <taxon>Hexacorallia</taxon>
        <taxon>Scleractinia</taxon>
        <taxon>Caryophylliina</taxon>
        <taxon>Caryophylliidae</taxon>
        <taxon>Desmophyllum</taxon>
    </lineage>
</organism>
<feature type="compositionally biased region" description="Pro residues" evidence="1">
    <location>
        <begin position="18"/>
        <end position="35"/>
    </location>
</feature>
<protein>
    <submittedName>
        <fullName evidence="2">Uncharacterized protein</fullName>
    </submittedName>
</protein>
<reference evidence="2" key="1">
    <citation type="submission" date="2023-01" db="EMBL/GenBank/DDBJ databases">
        <title>Genome assembly of the deep-sea coral Lophelia pertusa.</title>
        <authorList>
            <person name="Herrera S."/>
            <person name="Cordes E."/>
        </authorList>
    </citation>
    <scope>NUCLEOTIDE SEQUENCE</scope>
    <source>
        <strain evidence="2">USNM1676648</strain>
        <tissue evidence="2">Polyp</tissue>
    </source>
</reference>
<feature type="region of interest" description="Disordered" evidence="1">
    <location>
        <begin position="1"/>
        <end position="57"/>
    </location>
</feature>
<proteinExistence type="predicted"/>
<keyword evidence="3" id="KW-1185">Reference proteome</keyword>
<feature type="compositionally biased region" description="Polar residues" evidence="1">
    <location>
        <begin position="39"/>
        <end position="52"/>
    </location>
</feature>